<name>A0A4R9LN02_9LEPT</name>
<accession>A0A4R9LN02</accession>
<dbReference type="RefSeq" id="WP_135765207.1">
    <property type="nucleotide sequence ID" value="NZ_RQHV01000061.1"/>
</dbReference>
<evidence type="ECO:0000313" key="1">
    <source>
        <dbReference type="EMBL" id="TGN08253.1"/>
    </source>
</evidence>
<gene>
    <name evidence="1" type="ORF">EHS11_15155</name>
</gene>
<reference evidence="1" key="1">
    <citation type="journal article" date="2019" name="PLoS Negl. Trop. Dis.">
        <title>Revisiting the worldwide diversity of Leptospira species in the environment.</title>
        <authorList>
            <person name="Vincent A.T."/>
            <person name="Schiettekatte O."/>
            <person name="Bourhy P."/>
            <person name="Veyrier F.J."/>
            <person name="Picardeau M."/>
        </authorList>
    </citation>
    <scope>NUCLEOTIDE SEQUENCE [LARGE SCALE GENOMIC DNA]</scope>
    <source>
        <strain evidence="1">201400974</strain>
    </source>
</reference>
<dbReference type="OrthoDB" id="341793at2"/>
<proteinExistence type="predicted"/>
<dbReference type="EMBL" id="RQHV01000061">
    <property type="protein sequence ID" value="TGN08253.1"/>
    <property type="molecule type" value="Genomic_DNA"/>
</dbReference>
<keyword evidence="2" id="KW-1185">Reference proteome</keyword>
<dbReference type="Proteomes" id="UP000298264">
    <property type="component" value="Unassembled WGS sequence"/>
</dbReference>
<evidence type="ECO:0000313" key="2">
    <source>
        <dbReference type="Proteomes" id="UP000298264"/>
    </source>
</evidence>
<sequence length="273" mass="31789">MNQKELFNQLVDIIEETKYFLKKQSLPIFHLNDEPDPGDIHFTWKALTKKSSEQKAKETKEKQRTNREIINFPCTLCSGKISGIRNFFYRGRKPILVLHYSGAVSPKDKPFVKRSPNQIFREILTEKIWSSLIEKAFGFSYQEFFYQEYPACNFSNTNSKEEDWKTRIDTCKIHIQDNITDFDIQGIVLLGSSARLVFGDKAKDHLGKIIHWDFGDKKIPVLTLRSPEALVFLEEKSKSNSGEDSVLFQYAQEKQTLETQFLDQLKSISKYIP</sequence>
<comment type="caution">
    <text evidence="1">The sequence shown here is derived from an EMBL/GenBank/DDBJ whole genome shotgun (WGS) entry which is preliminary data.</text>
</comment>
<evidence type="ECO:0008006" key="3">
    <source>
        <dbReference type="Google" id="ProtNLM"/>
    </source>
</evidence>
<dbReference type="AlphaFoldDB" id="A0A4R9LN02"/>
<organism evidence="1 2">
    <name type="scientific">Leptospira ilyithenensis</name>
    <dbReference type="NCBI Taxonomy" id="2484901"/>
    <lineage>
        <taxon>Bacteria</taxon>
        <taxon>Pseudomonadati</taxon>
        <taxon>Spirochaetota</taxon>
        <taxon>Spirochaetia</taxon>
        <taxon>Leptospirales</taxon>
        <taxon>Leptospiraceae</taxon>
        <taxon>Leptospira</taxon>
    </lineage>
</organism>
<protein>
    <recommendedName>
        <fullName evidence="3">Uracil-DNA glycosylase</fullName>
    </recommendedName>
</protein>